<dbReference type="EMBL" id="SRLO01000133">
    <property type="protein sequence ID" value="TNN72766.1"/>
    <property type="molecule type" value="Genomic_DNA"/>
</dbReference>
<reference evidence="2 3" key="1">
    <citation type="submission" date="2019-03" db="EMBL/GenBank/DDBJ databases">
        <title>First draft genome of Liparis tanakae, snailfish: a comprehensive survey of snailfish specific genes.</title>
        <authorList>
            <person name="Kim W."/>
            <person name="Song I."/>
            <person name="Jeong J.-H."/>
            <person name="Kim D."/>
            <person name="Kim S."/>
            <person name="Ryu S."/>
            <person name="Song J.Y."/>
            <person name="Lee S.K."/>
        </authorList>
    </citation>
    <scope>NUCLEOTIDE SEQUENCE [LARGE SCALE GENOMIC DNA]</scope>
    <source>
        <tissue evidence="2">Muscle</tissue>
    </source>
</reference>
<accession>A0A4Z2I3W0</accession>
<evidence type="ECO:0000313" key="3">
    <source>
        <dbReference type="Proteomes" id="UP000314294"/>
    </source>
</evidence>
<organism evidence="2 3">
    <name type="scientific">Liparis tanakae</name>
    <name type="common">Tanaka's snailfish</name>
    <dbReference type="NCBI Taxonomy" id="230148"/>
    <lineage>
        <taxon>Eukaryota</taxon>
        <taxon>Metazoa</taxon>
        <taxon>Chordata</taxon>
        <taxon>Craniata</taxon>
        <taxon>Vertebrata</taxon>
        <taxon>Euteleostomi</taxon>
        <taxon>Actinopterygii</taxon>
        <taxon>Neopterygii</taxon>
        <taxon>Teleostei</taxon>
        <taxon>Neoteleostei</taxon>
        <taxon>Acanthomorphata</taxon>
        <taxon>Eupercaria</taxon>
        <taxon>Perciformes</taxon>
        <taxon>Cottioidei</taxon>
        <taxon>Cottales</taxon>
        <taxon>Liparidae</taxon>
        <taxon>Liparis</taxon>
    </lineage>
</organism>
<keyword evidence="3" id="KW-1185">Reference proteome</keyword>
<sequence>MAGRSGGFGELCSDKWFRRQRRPGHEEHSISSVTKELASPTRNISRHEPRPAGCTDPSGDGPNTSGVKGIMVIISLWTTFSPNNTATCNKELGLSPQLSLPLLGFHQQSLNHGSIVAPPID</sequence>
<gene>
    <name evidence="2" type="ORF">EYF80_017050</name>
</gene>
<evidence type="ECO:0000313" key="2">
    <source>
        <dbReference type="EMBL" id="TNN72766.1"/>
    </source>
</evidence>
<comment type="caution">
    <text evidence="2">The sequence shown here is derived from an EMBL/GenBank/DDBJ whole genome shotgun (WGS) entry which is preliminary data.</text>
</comment>
<feature type="compositionally biased region" description="Basic and acidic residues" evidence="1">
    <location>
        <begin position="15"/>
        <end position="29"/>
    </location>
</feature>
<dbReference type="AlphaFoldDB" id="A0A4Z2I3W0"/>
<evidence type="ECO:0000256" key="1">
    <source>
        <dbReference type="SAM" id="MobiDB-lite"/>
    </source>
</evidence>
<name>A0A4Z2I3W0_9TELE</name>
<feature type="region of interest" description="Disordered" evidence="1">
    <location>
        <begin position="15"/>
        <end position="66"/>
    </location>
</feature>
<protein>
    <submittedName>
        <fullName evidence="2">Uncharacterized protein</fullName>
    </submittedName>
</protein>
<proteinExistence type="predicted"/>
<dbReference type="Proteomes" id="UP000314294">
    <property type="component" value="Unassembled WGS sequence"/>
</dbReference>